<keyword evidence="3 10" id="KW-0547">Nucleotide-binding</keyword>
<dbReference type="FunFam" id="3.40.50.300:FF:000053">
    <property type="entry name" value="Signal recognition particle receptor FtsY"/>
    <property type="match status" value="1"/>
</dbReference>
<feature type="binding site" evidence="10">
    <location>
        <begin position="352"/>
        <end position="356"/>
    </location>
    <ligand>
        <name>GTP</name>
        <dbReference type="ChEBI" id="CHEBI:37565"/>
    </ligand>
</feature>
<protein>
    <recommendedName>
        <fullName evidence="10">Signal recognition particle receptor FtsY</fullName>
        <shortName evidence="10">SRP receptor</shortName>
        <ecNumber evidence="10">3.6.5.4</ecNumber>
    </recommendedName>
</protein>
<proteinExistence type="inferred from homology"/>
<dbReference type="NCBIfam" id="TIGR00064">
    <property type="entry name" value="ftsY"/>
    <property type="match status" value="1"/>
</dbReference>
<dbReference type="InterPro" id="IPR000897">
    <property type="entry name" value="SRP54_GTPase_dom"/>
</dbReference>
<evidence type="ECO:0000256" key="6">
    <source>
        <dbReference type="ARBA" id="ARBA00023136"/>
    </source>
</evidence>
<dbReference type="InterPro" id="IPR013822">
    <property type="entry name" value="Signal_recog_particl_SRP54_hlx"/>
</dbReference>
<evidence type="ECO:0000259" key="11">
    <source>
        <dbReference type="PROSITE" id="PS00300"/>
    </source>
</evidence>
<dbReference type="Pfam" id="PF02881">
    <property type="entry name" value="SRP54_N"/>
    <property type="match status" value="1"/>
</dbReference>
<evidence type="ECO:0000256" key="7">
    <source>
        <dbReference type="ARBA" id="ARBA00023170"/>
    </source>
</evidence>
<dbReference type="GO" id="GO:0005737">
    <property type="term" value="C:cytoplasm"/>
    <property type="evidence" value="ECO:0007669"/>
    <property type="project" value="UniProtKB-SubCell"/>
</dbReference>
<dbReference type="InterPro" id="IPR003593">
    <property type="entry name" value="AAA+_ATPase"/>
</dbReference>
<keyword evidence="6 10" id="KW-0472">Membrane</keyword>
<evidence type="ECO:0000313" key="13">
    <source>
        <dbReference type="Proteomes" id="UP000294364"/>
    </source>
</evidence>
<dbReference type="GO" id="GO:0005886">
    <property type="term" value="C:plasma membrane"/>
    <property type="evidence" value="ECO:0007669"/>
    <property type="project" value="UniProtKB-SubCell"/>
</dbReference>
<evidence type="ECO:0000256" key="3">
    <source>
        <dbReference type="ARBA" id="ARBA00022741"/>
    </source>
</evidence>
<feature type="binding site" evidence="10">
    <location>
        <begin position="270"/>
        <end position="277"/>
    </location>
    <ligand>
        <name>GTP</name>
        <dbReference type="ChEBI" id="CHEBI:37565"/>
    </ligand>
</feature>
<name>A0A451CYX3_9GAMM</name>
<evidence type="ECO:0000256" key="9">
    <source>
        <dbReference type="ARBA" id="ARBA00053570"/>
    </source>
</evidence>
<comment type="subunit">
    <text evidence="10">Part of the signal recognition particle protein translocation system, which is composed of SRP and FtsY. SRP is a ribonucleoprotein composed of Ffh and a 4.5S RNA molecule.</text>
</comment>
<dbReference type="AlphaFoldDB" id="A0A451CYX3"/>
<gene>
    <name evidence="10 12" type="primary">ftsY</name>
    <name evidence="12" type="ORF">ERCICURT3053_107</name>
</gene>
<dbReference type="GO" id="GO:0006614">
    <property type="term" value="P:SRP-dependent cotranslational protein targeting to membrane"/>
    <property type="evidence" value="ECO:0007669"/>
    <property type="project" value="InterPro"/>
</dbReference>
<evidence type="ECO:0000256" key="8">
    <source>
        <dbReference type="ARBA" id="ARBA00048027"/>
    </source>
</evidence>
<dbReference type="GO" id="GO:0005047">
    <property type="term" value="F:signal recognition particle binding"/>
    <property type="evidence" value="ECO:0007669"/>
    <property type="project" value="TreeGrafter"/>
</dbReference>
<comment type="catalytic activity">
    <reaction evidence="8 10">
        <text>GTP + H2O = GDP + phosphate + H(+)</text>
        <dbReference type="Rhea" id="RHEA:19669"/>
        <dbReference type="ChEBI" id="CHEBI:15377"/>
        <dbReference type="ChEBI" id="CHEBI:15378"/>
        <dbReference type="ChEBI" id="CHEBI:37565"/>
        <dbReference type="ChEBI" id="CHEBI:43474"/>
        <dbReference type="ChEBI" id="CHEBI:58189"/>
        <dbReference type="EC" id="3.6.5.4"/>
    </reaction>
</comment>
<comment type="similarity">
    <text evidence="10">Belongs to the GTP-binding SRP family. FtsY subfamily.</text>
</comment>
<dbReference type="SMART" id="SM00963">
    <property type="entry name" value="SRP54_N"/>
    <property type="match status" value="1"/>
</dbReference>
<dbReference type="SUPFAM" id="SSF52540">
    <property type="entry name" value="P-loop containing nucleoside triphosphate hydrolases"/>
    <property type="match status" value="1"/>
</dbReference>
<dbReference type="RefSeq" id="WP_232037540.1">
    <property type="nucleotide sequence ID" value="NZ_LR217698.1"/>
</dbReference>
<keyword evidence="4 10" id="KW-0378">Hydrolase</keyword>
<dbReference type="SMART" id="SM00962">
    <property type="entry name" value="SRP54"/>
    <property type="match status" value="1"/>
</dbReference>
<organism evidence="12 13">
    <name type="scientific">Candidatus Erwinia haradaeae</name>
    <dbReference type="NCBI Taxonomy" id="1922217"/>
    <lineage>
        <taxon>Bacteria</taxon>
        <taxon>Pseudomonadati</taxon>
        <taxon>Pseudomonadota</taxon>
        <taxon>Gammaproteobacteria</taxon>
        <taxon>Enterobacterales</taxon>
        <taxon>Erwiniaceae</taxon>
        <taxon>Erwinia</taxon>
    </lineage>
</organism>
<dbReference type="SUPFAM" id="SSF47364">
    <property type="entry name" value="Domain of the SRP/SRP receptor G-proteins"/>
    <property type="match status" value="1"/>
</dbReference>
<dbReference type="PANTHER" id="PTHR43134">
    <property type="entry name" value="SIGNAL RECOGNITION PARTICLE RECEPTOR SUBUNIT ALPHA"/>
    <property type="match status" value="1"/>
</dbReference>
<dbReference type="HAMAP" id="MF_00920">
    <property type="entry name" value="FtsY"/>
    <property type="match status" value="1"/>
</dbReference>
<dbReference type="Gene3D" id="3.40.50.300">
    <property type="entry name" value="P-loop containing nucleotide triphosphate hydrolases"/>
    <property type="match status" value="1"/>
</dbReference>
<keyword evidence="2 10" id="KW-0963">Cytoplasm</keyword>
<accession>A0A451CYX3</accession>
<dbReference type="GO" id="GO:0005525">
    <property type="term" value="F:GTP binding"/>
    <property type="evidence" value="ECO:0007669"/>
    <property type="project" value="UniProtKB-UniRule"/>
</dbReference>
<dbReference type="InterPro" id="IPR027417">
    <property type="entry name" value="P-loop_NTPase"/>
</dbReference>
<keyword evidence="1 10" id="KW-1003">Cell membrane</keyword>
<evidence type="ECO:0000256" key="2">
    <source>
        <dbReference type="ARBA" id="ARBA00022490"/>
    </source>
</evidence>
<dbReference type="EMBL" id="LR217698">
    <property type="protein sequence ID" value="VFP78482.1"/>
    <property type="molecule type" value="Genomic_DNA"/>
</dbReference>
<dbReference type="EC" id="3.6.5.4" evidence="10"/>
<reference evidence="12 13" key="1">
    <citation type="submission" date="2019-02" db="EMBL/GenBank/DDBJ databases">
        <authorList>
            <person name="Manzano-Marin A."/>
            <person name="Manzano-Marin A."/>
        </authorList>
    </citation>
    <scope>NUCLEOTIDE SEQUENCE [LARGE SCALE GENOMIC DNA]</scope>
    <source>
        <strain evidence="12 13">ErCicurtihirsuta</strain>
    </source>
</reference>
<dbReference type="FunFam" id="1.20.120.140:FF:000002">
    <property type="entry name" value="Signal recognition particle receptor FtsY"/>
    <property type="match status" value="1"/>
</dbReference>
<keyword evidence="5 10" id="KW-0342">GTP-binding</keyword>
<dbReference type="Gene3D" id="1.20.120.140">
    <property type="entry name" value="Signal recognition particle SRP54, nucleotide-binding domain"/>
    <property type="match status" value="1"/>
</dbReference>
<feature type="binding site" evidence="10">
    <location>
        <begin position="416"/>
        <end position="419"/>
    </location>
    <ligand>
        <name>GTP</name>
        <dbReference type="ChEBI" id="CHEBI:37565"/>
    </ligand>
</feature>
<dbReference type="CDD" id="cd17874">
    <property type="entry name" value="FtsY"/>
    <property type="match status" value="1"/>
</dbReference>
<evidence type="ECO:0000313" key="12">
    <source>
        <dbReference type="EMBL" id="VFP78482.1"/>
    </source>
</evidence>
<dbReference type="Pfam" id="PF00448">
    <property type="entry name" value="SRP54"/>
    <property type="match status" value="1"/>
</dbReference>
<comment type="subcellular location">
    <subcellularLocation>
        <location evidence="10">Cell membrane</location>
        <topology evidence="10">Peripheral membrane protein</topology>
        <orientation evidence="10">Cytoplasmic side</orientation>
    </subcellularLocation>
    <subcellularLocation>
        <location evidence="10">Cytoplasm</location>
    </subcellularLocation>
</comment>
<dbReference type="GO" id="GO:0003924">
    <property type="term" value="F:GTPase activity"/>
    <property type="evidence" value="ECO:0007669"/>
    <property type="project" value="UniProtKB-UniRule"/>
</dbReference>
<dbReference type="InterPro" id="IPR036225">
    <property type="entry name" value="SRP/SRP_N"/>
</dbReference>
<dbReference type="PROSITE" id="PS00300">
    <property type="entry name" value="SRP54"/>
    <property type="match status" value="1"/>
</dbReference>
<comment type="function">
    <text evidence="9 10">Involved in targeting and insertion of nascent membrane proteins into the cytoplasmic membrane. Acts as a receptor for the complex formed by the signal recognition particle (SRP) and the ribosome-nascent chain (RNC). Interaction with SRP-RNC leads to the transfer of the RNC complex to the Sec translocase for insertion into the membrane, the hydrolysis of GTP by both Ffh and FtsY, and the dissociation of the SRP-FtsY complex into the individual components.</text>
</comment>
<keyword evidence="7 10" id="KW-0675">Receptor</keyword>
<dbReference type="Proteomes" id="UP000294364">
    <property type="component" value="Chromosome"/>
</dbReference>
<sequence>MFKNKQSRLLKWIRLGNKKYINPETDIDKDVLSFKDVDLEHNQDKRLDNSSKNEDIGSVLIKNAGSESLEKKIYLDLRLREDSQRLKMSISDTSDACFQTEIGTKNSVLLEHNTQGSYSSTSNQDELSNQPCFELKRKQLIQDDISTLLKPDPIKNTGFSSKVSFFDRLKSRLNRTRSHLGIGFSYLFRESKIDESLFEKLEEKLLLSDVGVETTQRLINTLKIEMKSKTSNNREELYLKLKNNMQEILSKVESPLNIQGKMPFVLLMIGVNGAGKTTTIGKLAKKFKTRGKSVILAAGDTFRAGAIDQIKAWGDRNDIAVVSNHMGSDSASVIYDTIKAAQARQIDVLIADTAGRLQNKTSLIQEVKKIIRVIKKIDITAPHEIMLIIDASTGQNAISQTKLFHENLGITGITLTKLDSTAKGGVIFTLADQFNIPIRYIGIGEDIEDLRDFRSEDFIEALFL</sequence>
<dbReference type="InterPro" id="IPR042101">
    <property type="entry name" value="SRP54_N_sf"/>
</dbReference>
<evidence type="ECO:0000256" key="1">
    <source>
        <dbReference type="ARBA" id="ARBA00022475"/>
    </source>
</evidence>
<dbReference type="PANTHER" id="PTHR43134:SF1">
    <property type="entry name" value="SIGNAL RECOGNITION PARTICLE RECEPTOR SUBUNIT ALPHA"/>
    <property type="match status" value="1"/>
</dbReference>
<evidence type="ECO:0000256" key="4">
    <source>
        <dbReference type="ARBA" id="ARBA00022801"/>
    </source>
</evidence>
<feature type="domain" description="SRP54-type proteins GTP-binding" evidence="11">
    <location>
        <begin position="437"/>
        <end position="450"/>
    </location>
</feature>
<dbReference type="SMART" id="SM00382">
    <property type="entry name" value="AAA"/>
    <property type="match status" value="1"/>
</dbReference>
<dbReference type="InterPro" id="IPR004390">
    <property type="entry name" value="SR_rcpt_FtsY"/>
</dbReference>
<evidence type="ECO:0000256" key="10">
    <source>
        <dbReference type="HAMAP-Rule" id="MF_00920"/>
    </source>
</evidence>
<evidence type="ECO:0000256" key="5">
    <source>
        <dbReference type="ARBA" id="ARBA00023134"/>
    </source>
</evidence>